<sequence>MPPFQNLGRSPQNTLLVQDAAQASHSRTKEYVTYKKRSVNLHVDTVIDAIVKTNTNMIVKALLKLKLHLCSDINAKVKVLATGFLTAGADSGGGNQNRCSCRRVHAKDIVADDEALVKADIEHLFIAFKFSLMTHVRAHVAAVVRDLGVNLLL</sequence>
<evidence type="ECO:0000313" key="1">
    <source>
        <dbReference type="EMBL" id="KAG0022131.1"/>
    </source>
</evidence>
<evidence type="ECO:0000313" key="2">
    <source>
        <dbReference type="Proteomes" id="UP000703661"/>
    </source>
</evidence>
<accession>A0A9P6N3F9</accession>
<reference evidence="1" key="1">
    <citation type="journal article" date="2020" name="Fungal Divers.">
        <title>Resolving the Mortierellaceae phylogeny through synthesis of multi-gene phylogenetics and phylogenomics.</title>
        <authorList>
            <person name="Vandepol N."/>
            <person name="Liber J."/>
            <person name="Desiro A."/>
            <person name="Na H."/>
            <person name="Kennedy M."/>
            <person name="Barry K."/>
            <person name="Grigoriev I.V."/>
            <person name="Miller A.N."/>
            <person name="O'Donnell K."/>
            <person name="Stajich J.E."/>
            <person name="Bonito G."/>
        </authorList>
    </citation>
    <scope>NUCLEOTIDE SEQUENCE</scope>
    <source>
        <strain evidence="1">NRRL 2769</strain>
    </source>
</reference>
<dbReference type="Proteomes" id="UP000703661">
    <property type="component" value="Unassembled WGS sequence"/>
</dbReference>
<organism evidence="1 2">
    <name type="scientific">Entomortierella chlamydospora</name>
    <dbReference type="NCBI Taxonomy" id="101097"/>
    <lineage>
        <taxon>Eukaryota</taxon>
        <taxon>Fungi</taxon>
        <taxon>Fungi incertae sedis</taxon>
        <taxon>Mucoromycota</taxon>
        <taxon>Mortierellomycotina</taxon>
        <taxon>Mortierellomycetes</taxon>
        <taxon>Mortierellales</taxon>
        <taxon>Mortierellaceae</taxon>
        <taxon>Entomortierella</taxon>
    </lineage>
</organism>
<name>A0A9P6N3F9_9FUNG</name>
<dbReference type="OrthoDB" id="2424660at2759"/>
<protein>
    <submittedName>
        <fullName evidence="1">Uncharacterized protein</fullName>
    </submittedName>
</protein>
<keyword evidence="2" id="KW-1185">Reference proteome</keyword>
<dbReference type="AlphaFoldDB" id="A0A9P6N3F9"/>
<comment type="caution">
    <text evidence="1">The sequence shown here is derived from an EMBL/GenBank/DDBJ whole genome shotgun (WGS) entry which is preliminary data.</text>
</comment>
<dbReference type="EMBL" id="JAAAID010000122">
    <property type="protein sequence ID" value="KAG0022131.1"/>
    <property type="molecule type" value="Genomic_DNA"/>
</dbReference>
<proteinExistence type="predicted"/>
<gene>
    <name evidence="1" type="ORF">BGZ80_001000</name>
</gene>